<dbReference type="RefSeq" id="WP_133907543.1">
    <property type="nucleotide sequence ID" value="NZ_SOCP01000019.1"/>
</dbReference>
<dbReference type="EMBL" id="SOCP01000019">
    <property type="protein sequence ID" value="TDV41736.1"/>
    <property type="molecule type" value="Genomic_DNA"/>
</dbReference>
<evidence type="ECO:0000259" key="2">
    <source>
        <dbReference type="Pfam" id="PF12802"/>
    </source>
</evidence>
<reference evidence="3 4" key="1">
    <citation type="submission" date="2019-03" db="EMBL/GenBank/DDBJ databases">
        <title>Genomic Encyclopedia of Archaeal and Bacterial Type Strains, Phase II (KMG-II): from individual species to whole genera.</title>
        <authorList>
            <person name="Goeker M."/>
        </authorList>
    </citation>
    <scope>NUCLEOTIDE SEQUENCE [LARGE SCALE GENOMIC DNA]</scope>
    <source>
        <strain evidence="3 4">DSM 45499</strain>
    </source>
</reference>
<dbReference type="SUPFAM" id="SSF53067">
    <property type="entry name" value="Actin-like ATPase domain"/>
    <property type="match status" value="1"/>
</dbReference>
<sequence>MTQQAGSSRLLREINESAALSLLLERGPLTRGDLRELTGLAKPTTSDVMRRLQDAGLVRVVGRTSGGPGPNADIYDVNPDAAFAAAVSLQEKDSTLVTAVCDLSGEVRARVTTKLVDDPVRSVGDAVGLACQKARIPRKRLDHVQLGVPGAHHDGTIRYVDVPGWSRPGLIEDIRTRLRTPVSVDNDVNLAAAAERSRGIAREADSFALLWLGEEGLGLGIDLGGTILHGARGGAGEIGYMPVGLPQRDGVHDFQDLVGGPAILALAAEHGIEVERAATAATHDVLHAALAARIAVGISAVVAVLDPALVVLAGEVGQAGGPALAAAVASALRDLSVLETEVAATGLTEDAVLLGALDTTLTAVRTALLDRR</sequence>
<comment type="similarity">
    <text evidence="1">Belongs to the ROK (NagC/XylR) family.</text>
</comment>
<gene>
    <name evidence="3" type="ORF">CLV71_11958</name>
</gene>
<dbReference type="OrthoDB" id="37575at2"/>
<dbReference type="InterPro" id="IPR011991">
    <property type="entry name" value="ArsR-like_HTH"/>
</dbReference>
<proteinExistence type="inferred from homology"/>
<dbReference type="InterPro" id="IPR036388">
    <property type="entry name" value="WH-like_DNA-bd_sf"/>
</dbReference>
<keyword evidence="3" id="KW-0808">Transferase</keyword>
<evidence type="ECO:0000313" key="3">
    <source>
        <dbReference type="EMBL" id="TDV41736.1"/>
    </source>
</evidence>
<dbReference type="AlphaFoldDB" id="A0A4R7V2R1"/>
<comment type="caution">
    <text evidence="3">The sequence shown here is derived from an EMBL/GenBank/DDBJ whole genome shotgun (WGS) entry which is preliminary data.</text>
</comment>
<dbReference type="PANTHER" id="PTHR18964">
    <property type="entry name" value="ROK (REPRESSOR, ORF, KINASE) FAMILY"/>
    <property type="match status" value="1"/>
</dbReference>
<accession>A0A4R7V2R1</accession>
<dbReference type="PANTHER" id="PTHR18964:SF149">
    <property type="entry name" value="BIFUNCTIONAL UDP-N-ACETYLGLUCOSAMINE 2-EPIMERASE_N-ACETYLMANNOSAMINE KINASE"/>
    <property type="match status" value="1"/>
</dbReference>
<name>A0A4R7V2R1_9PSEU</name>
<evidence type="ECO:0000256" key="1">
    <source>
        <dbReference type="ARBA" id="ARBA00006479"/>
    </source>
</evidence>
<dbReference type="Gene3D" id="3.30.420.40">
    <property type="match status" value="2"/>
</dbReference>
<dbReference type="InterPro" id="IPR036390">
    <property type="entry name" value="WH_DNA-bd_sf"/>
</dbReference>
<dbReference type="Pfam" id="PF12802">
    <property type="entry name" value="MarR_2"/>
    <property type="match status" value="1"/>
</dbReference>
<dbReference type="Pfam" id="PF00480">
    <property type="entry name" value="ROK"/>
    <property type="match status" value="1"/>
</dbReference>
<evidence type="ECO:0000313" key="4">
    <source>
        <dbReference type="Proteomes" id="UP000294927"/>
    </source>
</evidence>
<dbReference type="GO" id="GO:0016301">
    <property type="term" value="F:kinase activity"/>
    <property type="evidence" value="ECO:0007669"/>
    <property type="project" value="UniProtKB-KW"/>
</dbReference>
<dbReference type="InterPro" id="IPR043129">
    <property type="entry name" value="ATPase_NBD"/>
</dbReference>
<feature type="domain" description="HTH marR-type" evidence="2">
    <location>
        <begin position="16"/>
        <end position="60"/>
    </location>
</feature>
<keyword evidence="4" id="KW-1185">Reference proteome</keyword>
<organism evidence="3 4">
    <name type="scientific">Actinophytocola oryzae</name>
    <dbReference type="NCBI Taxonomy" id="502181"/>
    <lineage>
        <taxon>Bacteria</taxon>
        <taxon>Bacillati</taxon>
        <taxon>Actinomycetota</taxon>
        <taxon>Actinomycetes</taxon>
        <taxon>Pseudonocardiales</taxon>
        <taxon>Pseudonocardiaceae</taxon>
    </lineage>
</organism>
<dbReference type="GO" id="GO:0003700">
    <property type="term" value="F:DNA-binding transcription factor activity"/>
    <property type="evidence" value="ECO:0007669"/>
    <property type="project" value="InterPro"/>
</dbReference>
<dbReference type="Proteomes" id="UP000294927">
    <property type="component" value="Unassembled WGS sequence"/>
</dbReference>
<dbReference type="CDD" id="cd00090">
    <property type="entry name" value="HTH_ARSR"/>
    <property type="match status" value="1"/>
</dbReference>
<protein>
    <submittedName>
        <fullName evidence="3">Putative NBD/HSP70 family sugar kinase</fullName>
    </submittedName>
</protein>
<dbReference type="SUPFAM" id="SSF46785">
    <property type="entry name" value="Winged helix' DNA-binding domain"/>
    <property type="match status" value="1"/>
</dbReference>
<dbReference type="InterPro" id="IPR000600">
    <property type="entry name" value="ROK"/>
</dbReference>
<keyword evidence="3" id="KW-0418">Kinase</keyword>
<dbReference type="Gene3D" id="1.10.10.10">
    <property type="entry name" value="Winged helix-like DNA-binding domain superfamily/Winged helix DNA-binding domain"/>
    <property type="match status" value="1"/>
</dbReference>
<dbReference type="InterPro" id="IPR000835">
    <property type="entry name" value="HTH_MarR-typ"/>
</dbReference>